<evidence type="ECO:0000256" key="8">
    <source>
        <dbReference type="ARBA" id="ARBA00048741"/>
    </source>
</evidence>
<comment type="pathway">
    <text evidence="1">Amino-acid biosynthesis; L-asparagine biosynthesis; L-asparagine from L-aspartate (L-Gln route): step 1/1.</text>
</comment>
<evidence type="ECO:0000259" key="11">
    <source>
        <dbReference type="PROSITE" id="PS51278"/>
    </source>
</evidence>
<dbReference type="InterPro" id="IPR029055">
    <property type="entry name" value="Ntn_hydrolases_N"/>
</dbReference>
<evidence type="ECO:0000256" key="7">
    <source>
        <dbReference type="ARBA" id="ARBA00022962"/>
    </source>
</evidence>
<evidence type="ECO:0000256" key="1">
    <source>
        <dbReference type="ARBA" id="ARBA00005187"/>
    </source>
</evidence>
<dbReference type="GO" id="GO:0005829">
    <property type="term" value="C:cytosol"/>
    <property type="evidence" value="ECO:0007669"/>
    <property type="project" value="TreeGrafter"/>
</dbReference>
<evidence type="ECO:0000256" key="2">
    <source>
        <dbReference type="ARBA" id="ARBA00005752"/>
    </source>
</evidence>
<dbReference type="SUPFAM" id="SSF56235">
    <property type="entry name" value="N-terminal nucleophile aminohydrolases (Ntn hydrolases)"/>
    <property type="match status" value="1"/>
</dbReference>
<feature type="active site" description="For GATase activity" evidence="9">
    <location>
        <position position="33"/>
    </location>
</feature>
<proteinExistence type="inferred from homology"/>
<dbReference type="InterPro" id="IPR051786">
    <property type="entry name" value="ASN_synthetase/amidase"/>
</dbReference>
<dbReference type="InterPro" id="IPR006426">
    <property type="entry name" value="Asn_synth_AEB"/>
</dbReference>
<dbReference type="Pfam" id="PF13537">
    <property type="entry name" value="GATase_7"/>
    <property type="match status" value="1"/>
</dbReference>
<evidence type="ECO:0000313" key="12">
    <source>
        <dbReference type="EMBL" id="RWA22626.1"/>
    </source>
</evidence>
<reference evidence="12 13" key="1">
    <citation type="submission" date="2013-06" db="EMBL/GenBank/DDBJ databases">
        <title>The draft sequence of the Mycobacterium elephantis genome.</title>
        <authorList>
            <person name="Pettersson F.B."/>
            <person name="Das S."/>
            <person name="Dasgupta S."/>
            <person name="Bhattacharya A."/>
            <person name="Kirsebom L.A."/>
        </authorList>
    </citation>
    <scope>NUCLEOTIDE SEQUENCE [LARGE SCALE GENOMIC DNA]</scope>
    <source>
        <strain evidence="12 13">DSM 44368</strain>
    </source>
</reference>
<name>A0A439DYK1_9MYCO</name>
<keyword evidence="13" id="KW-1185">Reference proteome</keyword>
<protein>
    <recommendedName>
        <fullName evidence="3">asparagine synthase (glutamine-hydrolyzing)</fullName>
        <ecNumber evidence="3">6.3.5.4</ecNumber>
    </recommendedName>
</protein>
<evidence type="ECO:0000256" key="9">
    <source>
        <dbReference type="PIRSR" id="PIRSR001589-1"/>
    </source>
</evidence>
<evidence type="ECO:0000256" key="6">
    <source>
        <dbReference type="ARBA" id="ARBA00022888"/>
    </source>
</evidence>
<dbReference type="Proteomes" id="UP000287177">
    <property type="component" value="Unassembled WGS sequence"/>
</dbReference>
<dbReference type="InterPro" id="IPR033738">
    <property type="entry name" value="AsnB_N"/>
</dbReference>
<keyword evidence="7 9" id="KW-0315">Glutamine amidotransferase</keyword>
<feature type="binding site" evidence="10">
    <location>
        <position position="301"/>
    </location>
    <ligand>
        <name>ATP</name>
        <dbReference type="ChEBI" id="CHEBI:30616"/>
    </ligand>
</feature>
<keyword evidence="9" id="KW-0028">Amino-acid biosynthesis</keyword>
<sequence length="636" mass="69605">MRHYVDLDAPFATLEHRREVQTRVQTGRVEYVCGATGEVRLDGQIPDIAAVSAMAQAMAPRGPDAAGAWSQGRVALGHRRLKIIDLSAAGGQPMVDAELGLAIAWNGCIYNYKQLRRELSEHGYRFFSHSDTEVLLKAYHHWGDRFVERLHGMFAFAIVERDGDRVLLGRDRLGIKPLYLTENSTRIRFASSLPALLAGGDVDTRIDPVALHHYLSFHSVVPPPRTILRGVTKVPPASLIAIEPDGNGGAKKTTKTYWAPDFSRRSDRADLSERDWEDAVLESLRIAVDRRLVADVPVGCLLSGGVDSSLIVGLLAEAGQHGLKTFSIGFESVGGVKGDEFRYSDVVAKRFDTDHHQIRIDTARMLPALDGAIGAMSEPMVSHDCVAFYLLSQEVAKHVKVVQSGQGADEVFAGYHWYPPMGEPEAAPLQGSVDSYRKAFFDRDASGAAALVTPAFLAEGDPSGEFVTQHFAREGAETGIDRALRLDTTVMLVDDPVKRVDNMTMAWGLEGRVPFLDHELVELAAGCPPELKVAHGGKGVLKQAARRVIPAEVIDRPKGYFPVPALTHLEGPYLDLIRDALYAPAAKERGLFRPEAVDRLLADPNGRLTPLRGNELWQIALLELWLQKHGINGAAA</sequence>
<gene>
    <name evidence="12" type="ORF">MELE44368_12690</name>
</gene>
<evidence type="ECO:0000256" key="5">
    <source>
        <dbReference type="ARBA" id="ARBA00022840"/>
    </source>
</evidence>
<evidence type="ECO:0000256" key="3">
    <source>
        <dbReference type="ARBA" id="ARBA00012737"/>
    </source>
</evidence>
<dbReference type="PROSITE" id="PS51278">
    <property type="entry name" value="GATASE_TYPE_2"/>
    <property type="match status" value="1"/>
</dbReference>
<feature type="binding site" evidence="10">
    <location>
        <begin position="404"/>
        <end position="405"/>
    </location>
    <ligand>
        <name>ATP</name>
        <dbReference type="ChEBI" id="CHEBI:30616"/>
    </ligand>
</feature>
<dbReference type="EMBL" id="ATDN01000004">
    <property type="protein sequence ID" value="RWA22626.1"/>
    <property type="molecule type" value="Genomic_DNA"/>
</dbReference>
<dbReference type="SUPFAM" id="SSF52402">
    <property type="entry name" value="Adenine nucleotide alpha hydrolases-like"/>
    <property type="match status" value="1"/>
</dbReference>
<dbReference type="NCBIfam" id="TIGR01536">
    <property type="entry name" value="asn_synth_AEB"/>
    <property type="match status" value="1"/>
</dbReference>
<dbReference type="GO" id="GO:0005524">
    <property type="term" value="F:ATP binding"/>
    <property type="evidence" value="ECO:0007669"/>
    <property type="project" value="UniProtKB-KW"/>
</dbReference>
<comment type="caution">
    <text evidence="12">The sequence shown here is derived from an EMBL/GenBank/DDBJ whole genome shotgun (WGS) entry which is preliminary data.</text>
</comment>
<accession>A0A439DYK1</accession>
<keyword evidence="4 10" id="KW-0547">Nucleotide-binding</keyword>
<comment type="catalytic activity">
    <reaction evidence="8">
        <text>L-aspartate + L-glutamine + ATP + H2O = L-asparagine + L-glutamate + AMP + diphosphate + H(+)</text>
        <dbReference type="Rhea" id="RHEA:12228"/>
        <dbReference type="ChEBI" id="CHEBI:15377"/>
        <dbReference type="ChEBI" id="CHEBI:15378"/>
        <dbReference type="ChEBI" id="CHEBI:29985"/>
        <dbReference type="ChEBI" id="CHEBI:29991"/>
        <dbReference type="ChEBI" id="CHEBI:30616"/>
        <dbReference type="ChEBI" id="CHEBI:33019"/>
        <dbReference type="ChEBI" id="CHEBI:58048"/>
        <dbReference type="ChEBI" id="CHEBI:58359"/>
        <dbReference type="ChEBI" id="CHEBI:456215"/>
        <dbReference type="EC" id="6.3.5.4"/>
    </reaction>
</comment>
<keyword evidence="5 10" id="KW-0067">ATP-binding</keyword>
<comment type="similarity">
    <text evidence="2">Belongs to the asparagine synthetase family.</text>
</comment>
<dbReference type="InterPro" id="IPR017535">
    <property type="entry name" value="Asparagine_synth"/>
</dbReference>
<dbReference type="Gene3D" id="3.60.20.10">
    <property type="entry name" value="Glutamine Phosphoribosylpyrophosphate, subunit 1, domain 1"/>
    <property type="match status" value="1"/>
</dbReference>
<evidence type="ECO:0000313" key="13">
    <source>
        <dbReference type="Proteomes" id="UP000287177"/>
    </source>
</evidence>
<dbReference type="NCBIfam" id="TIGR03104">
    <property type="entry name" value="trio_amidotrans"/>
    <property type="match status" value="1"/>
</dbReference>
<dbReference type="PIRSF" id="PIRSF001589">
    <property type="entry name" value="Asn_synthetase_glu-h"/>
    <property type="match status" value="1"/>
</dbReference>
<dbReference type="PANTHER" id="PTHR43284:SF1">
    <property type="entry name" value="ASPARAGINE SYNTHETASE"/>
    <property type="match status" value="1"/>
</dbReference>
<dbReference type="InterPro" id="IPR001962">
    <property type="entry name" value="Asn_synthase"/>
</dbReference>
<feature type="domain" description="Glutamine amidotransferase type-2" evidence="11">
    <location>
        <begin position="33"/>
        <end position="245"/>
    </location>
</feature>
<evidence type="ECO:0000256" key="4">
    <source>
        <dbReference type="ARBA" id="ARBA00022741"/>
    </source>
</evidence>
<dbReference type="InterPro" id="IPR017932">
    <property type="entry name" value="GATase_2_dom"/>
</dbReference>
<dbReference type="GO" id="GO:0006529">
    <property type="term" value="P:asparagine biosynthetic process"/>
    <property type="evidence" value="ECO:0007669"/>
    <property type="project" value="UniProtKB-KW"/>
</dbReference>
<dbReference type="Gene3D" id="3.40.50.620">
    <property type="entry name" value="HUPs"/>
    <property type="match status" value="1"/>
</dbReference>
<dbReference type="EC" id="6.3.5.4" evidence="3"/>
<feature type="binding site" evidence="10">
    <location>
        <position position="328"/>
    </location>
    <ligand>
        <name>ATP</name>
        <dbReference type="ChEBI" id="CHEBI:30616"/>
    </ligand>
</feature>
<dbReference type="InterPro" id="IPR014729">
    <property type="entry name" value="Rossmann-like_a/b/a_fold"/>
</dbReference>
<feature type="binding site" evidence="10">
    <location>
        <position position="131"/>
    </location>
    <ligand>
        <name>L-glutamine</name>
        <dbReference type="ChEBI" id="CHEBI:58359"/>
    </ligand>
</feature>
<dbReference type="AlphaFoldDB" id="A0A439DYK1"/>
<keyword evidence="6 9" id="KW-0061">Asparagine biosynthesis</keyword>
<dbReference type="CDD" id="cd00712">
    <property type="entry name" value="AsnB"/>
    <property type="match status" value="1"/>
</dbReference>
<evidence type="ECO:0000256" key="10">
    <source>
        <dbReference type="PIRSR" id="PIRSR001589-2"/>
    </source>
</evidence>
<dbReference type="PANTHER" id="PTHR43284">
    <property type="entry name" value="ASPARAGINE SYNTHETASE (GLUTAMINE-HYDROLYZING)"/>
    <property type="match status" value="1"/>
</dbReference>
<dbReference type="CDD" id="cd01991">
    <property type="entry name" value="Asn_synthase_B_C"/>
    <property type="match status" value="1"/>
</dbReference>
<dbReference type="Pfam" id="PF00733">
    <property type="entry name" value="Asn_synthase"/>
    <property type="match status" value="1"/>
</dbReference>
<organism evidence="12 13">
    <name type="scientific">Mycolicibacterium elephantis DSM 44368</name>
    <dbReference type="NCBI Taxonomy" id="1335622"/>
    <lineage>
        <taxon>Bacteria</taxon>
        <taxon>Bacillati</taxon>
        <taxon>Actinomycetota</taxon>
        <taxon>Actinomycetes</taxon>
        <taxon>Mycobacteriales</taxon>
        <taxon>Mycobacteriaceae</taxon>
        <taxon>Mycolicibacterium</taxon>
    </lineage>
</organism>
<dbReference type="GO" id="GO:0004066">
    <property type="term" value="F:asparagine synthase (glutamine-hydrolyzing) activity"/>
    <property type="evidence" value="ECO:0007669"/>
    <property type="project" value="UniProtKB-EC"/>
</dbReference>